<gene>
    <name evidence="1" type="ORF">ILYODFUR_029916</name>
</gene>
<comment type="caution">
    <text evidence="1">The sequence shown here is derived from an EMBL/GenBank/DDBJ whole genome shotgun (WGS) entry which is preliminary data.</text>
</comment>
<dbReference type="EMBL" id="JAHRIQ010073852">
    <property type="protein sequence ID" value="MEQ2245629.1"/>
    <property type="molecule type" value="Genomic_DNA"/>
</dbReference>
<reference evidence="1 2" key="1">
    <citation type="submission" date="2021-06" db="EMBL/GenBank/DDBJ databases">
        <authorList>
            <person name="Palmer J.M."/>
        </authorList>
    </citation>
    <scope>NUCLEOTIDE SEQUENCE [LARGE SCALE GENOMIC DNA]</scope>
    <source>
        <strain evidence="2">if_2019</strain>
        <tissue evidence="1">Muscle</tissue>
    </source>
</reference>
<evidence type="ECO:0000313" key="1">
    <source>
        <dbReference type="EMBL" id="MEQ2245629.1"/>
    </source>
</evidence>
<sequence>MKESNPEPPASASCDSRIEEILEVLLLVFGKALLPPPEAPDSLRCQLVVLLHGLDETDGRTDGLNNRIGNTVWKYKHFQILLYLFSMPLLSMPFQNTGIKCHTFTNCVRSLNIFCTSTCFGGKHI</sequence>
<protein>
    <submittedName>
        <fullName evidence="1">Uncharacterized protein</fullName>
    </submittedName>
</protein>
<dbReference type="Proteomes" id="UP001482620">
    <property type="component" value="Unassembled WGS sequence"/>
</dbReference>
<evidence type="ECO:0000313" key="2">
    <source>
        <dbReference type="Proteomes" id="UP001482620"/>
    </source>
</evidence>
<keyword evidence="2" id="KW-1185">Reference proteome</keyword>
<proteinExistence type="predicted"/>
<name>A0ABV0UK63_9TELE</name>
<organism evidence="1 2">
    <name type="scientific">Ilyodon furcidens</name>
    <name type="common">goldbreast splitfin</name>
    <dbReference type="NCBI Taxonomy" id="33524"/>
    <lineage>
        <taxon>Eukaryota</taxon>
        <taxon>Metazoa</taxon>
        <taxon>Chordata</taxon>
        <taxon>Craniata</taxon>
        <taxon>Vertebrata</taxon>
        <taxon>Euteleostomi</taxon>
        <taxon>Actinopterygii</taxon>
        <taxon>Neopterygii</taxon>
        <taxon>Teleostei</taxon>
        <taxon>Neoteleostei</taxon>
        <taxon>Acanthomorphata</taxon>
        <taxon>Ovalentaria</taxon>
        <taxon>Atherinomorphae</taxon>
        <taxon>Cyprinodontiformes</taxon>
        <taxon>Goodeidae</taxon>
        <taxon>Ilyodon</taxon>
    </lineage>
</organism>
<accession>A0ABV0UK63</accession>